<sequence length="76" mass="8285">MEFLTNLLLKSSDVGESWYDDEEFAIEAKKNHGQAESVALRPDPATSRGGRETTHARGLLGAVALGKIVGPSRRIY</sequence>
<comment type="caution">
    <text evidence="1">The sequence shown here is derived from an EMBL/GenBank/DDBJ whole genome shotgun (WGS) entry which is preliminary data.</text>
</comment>
<proteinExistence type="predicted"/>
<protein>
    <submittedName>
        <fullName evidence="1">Uncharacterized protein</fullName>
    </submittedName>
</protein>
<accession>A0ABD2XNU6</accession>
<dbReference type="EMBL" id="JBJJXI010000019">
    <property type="protein sequence ID" value="KAL3406452.1"/>
    <property type="molecule type" value="Genomic_DNA"/>
</dbReference>
<evidence type="ECO:0000313" key="2">
    <source>
        <dbReference type="Proteomes" id="UP001627154"/>
    </source>
</evidence>
<organism evidence="1 2">
    <name type="scientific">Trichogramma kaykai</name>
    <dbReference type="NCBI Taxonomy" id="54128"/>
    <lineage>
        <taxon>Eukaryota</taxon>
        <taxon>Metazoa</taxon>
        <taxon>Ecdysozoa</taxon>
        <taxon>Arthropoda</taxon>
        <taxon>Hexapoda</taxon>
        <taxon>Insecta</taxon>
        <taxon>Pterygota</taxon>
        <taxon>Neoptera</taxon>
        <taxon>Endopterygota</taxon>
        <taxon>Hymenoptera</taxon>
        <taxon>Apocrita</taxon>
        <taxon>Proctotrupomorpha</taxon>
        <taxon>Chalcidoidea</taxon>
        <taxon>Trichogrammatidae</taxon>
        <taxon>Trichogramma</taxon>
    </lineage>
</organism>
<evidence type="ECO:0000313" key="1">
    <source>
        <dbReference type="EMBL" id="KAL3406452.1"/>
    </source>
</evidence>
<gene>
    <name evidence="1" type="ORF">TKK_001771</name>
</gene>
<dbReference type="Proteomes" id="UP001627154">
    <property type="component" value="Unassembled WGS sequence"/>
</dbReference>
<dbReference type="AlphaFoldDB" id="A0ABD2XNU6"/>
<keyword evidence="2" id="KW-1185">Reference proteome</keyword>
<reference evidence="1 2" key="1">
    <citation type="journal article" date="2024" name="bioRxiv">
        <title>A reference genome for Trichogramma kaykai: A tiny desert-dwelling parasitoid wasp with competing sex-ratio distorters.</title>
        <authorList>
            <person name="Culotta J."/>
            <person name="Lindsey A.R."/>
        </authorList>
    </citation>
    <scope>NUCLEOTIDE SEQUENCE [LARGE SCALE GENOMIC DNA]</scope>
    <source>
        <strain evidence="1 2">KSX58</strain>
    </source>
</reference>
<name>A0ABD2XNU6_9HYME</name>